<evidence type="ECO:0000313" key="4">
    <source>
        <dbReference type="Proteomes" id="UP000011554"/>
    </source>
</evidence>
<gene>
    <name evidence="3" type="ORF">C481_04501</name>
</gene>
<evidence type="ECO:0000313" key="3">
    <source>
        <dbReference type="EMBL" id="ELZ04000.1"/>
    </source>
</evidence>
<dbReference type="RefSeq" id="WP_006107821.1">
    <property type="nucleotide sequence ID" value="NZ_AOIO01000013.1"/>
</dbReference>
<proteinExistence type="predicted"/>
<dbReference type="Proteomes" id="UP000011554">
    <property type="component" value="Unassembled WGS sequence"/>
</dbReference>
<feature type="region of interest" description="Disordered" evidence="1">
    <location>
        <begin position="102"/>
        <end position="178"/>
    </location>
</feature>
<dbReference type="OrthoDB" id="199482at2157"/>
<dbReference type="SUPFAM" id="SSF50249">
    <property type="entry name" value="Nucleic acid-binding proteins"/>
    <property type="match status" value="1"/>
</dbReference>
<dbReference type="Pfam" id="PF01938">
    <property type="entry name" value="TRAM"/>
    <property type="match status" value="1"/>
</dbReference>
<dbReference type="InterPro" id="IPR002792">
    <property type="entry name" value="TRAM_dom"/>
</dbReference>
<evidence type="ECO:0000256" key="1">
    <source>
        <dbReference type="SAM" id="MobiDB-lite"/>
    </source>
</evidence>
<feature type="domain" description="TRAM" evidence="2">
    <location>
        <begin position="48"/>
        <end position="107"/>
    </location>
</feature>
<comment type="caution">
    <text evidence="3">The sequence shown here is derived from an EMBL/GenBank/DDBJ whole genome shotgun (WGS) entry which is preliminary data.</text>
</comment>
<dbReference type="eggNOG" id="arCOG01643">
    <property type="taxonomic scope" value="Archaea"/>
</dbReference>
<dbReference type="InterPro" id="IPR012340">
    <property type="entry name" value="NA-bd_OB-fold"/>
</dbReference>
<accession>M0AZS0</accession>
<dbReference type="STRING" id="29540.C481_04501"/>
<dbReference type="Gene3D" id="2.40.50.140">
    <property type="entry name" value="Nucleic acid-binding proteins"/>
    <property type="match status" value="1"/>
</dbReference>
<organism evidence="3 4">
    <name type="scientific">Natrialba asiatica (strain ATCC 700177 / DSM 12278 / JCM 9576 / FERM P-10747 / NBRC 102637 / 172P1)</name>
    <dbReference type="NCBI Taxonomy" id="29540"/>
    <lineage>
        <taxon>Archaea</taxon>
        <taxon>Methanobacteriati</taxon>
        <taxon>Methanobacteriota</taxon>
        <taxon>Stenosarchaea group</taxon>
        <taxon>Halobacteria</taxon>
        <taxon>Halobacteriales</taxon>
        <taxon>Natrialbaceae</taxon>
        <taxon>Natrialba</taxon>
    </lineage>
</organism>
<dbReference type="AlphaFoldDB" id="M0AZS0"/>
<dbReference type="EMBL" id="AOIO01000013">
    <property type="protein sequence ID" value="ELZ04000.1"/>
    <property type="molecule type" value="Genomic_DNA"/>
</dbReference>
<dbReference type="PROSITE" id="PS50926">
    <property type="entry name" value="TRAM"/>
    <property type="match status" value="1"/>
</dbReference>
<protein>
    <submittedName>
        <fullName evidence="3">Deoxyribonuclease/rho motif-related TRAM</fullName>
    </submittedName>
</protein>
<keyword evidence="4" id="KW-1185">Reference proteome</keyword>
<sequence>MADCPLADDCPSFSERISGMGCQHYGDRGGKEWCNHYSQPIEDLKTQPVKAGEEVVIDVVDMHESGAGVGRTEDGFIVMVDGVLPEARARVEITRVHSNHARAEERELLPMDDELDGSDGDESDTDETAADTDSDDTADDNGDGDTETESESESETETDTDSGQTRERLGSRENFWGS</sequence>
<feature type="compositionally biased region" description="Acidic residues" evidence="1">
    <location>
        <begin position="110"/>
        <end position="160"/>
    </location>
</feature>
<name>M0AZS0_NATA1</name>
<dbReference type="PATRIC" id="fig|29540.5.peg.908"/>
<reference evidence="3 4" key="1">
    <citation type="journal article" date="2014" name="PLoS Genet.">
        <title>Phylogenetically driven sequencing of extremely halophilic archaea reveals strategies for static and dynamic osmo-response.</title>
        <authorList>
            <person name="Becker E.A."/>
            <person name="Seitzer P.M."/>
            <person name="Tritt A."/>
            <person name="Larsen D."/>
            <person name="Krusor M."/>
            <person name="Yao A.I."/>
            <person name="Wu D."/>
            <person name="Madern D."/>
            <person name="Eisen J.A."/>
            <person name="Darling A.E."/>
            <person name="Facciotti M.T."/>
        </authorList>
    </citation>
    <scope>NUCLEOTIDE SEQUENCE [LARGE SCALE GENOMIC DNA]</scope>
    <source>
        <strain evidence="3 4">DSM 12278</strain>
    </source>
</reference>
<evidence type="ECO:0000259" key="2">
    <source>
        <dbReference type="PROSITE" id="PS50926"/>
    </source>
</evidence>